<protein>
    <submittedName>
        <fullName evidence="2">Uncharacterized protein</fullName>
    </submittedName>
</protein>
<evidence type="ECO:0000256" key="1">
    <source>
        <dbReference type="SAM" id="MobiDB-lite"/>
    </source>
</evidence>
<evidence type="ECO:0000313" key="3">
    <source>
        <dbReference type="Proteomes" id="UP000001064"/>
    </source>
</evidence>
<sequence length="78" mass="9054">MDNQEPTNQTVIRVQPLRQAQQAQQDYQENQVQQVQQIQKGTTSPKTGTTNSNTVDYIEILKLSYNNIVVTNDYYYLD</sequence>
<dbReference type="AlphaFoldDB" id="F0ZI01"/>
<dbReference type="GeneID" id="10500626"/>
<accession>F0ZI01</accession>
<dbReference type="Proteomes" id="UP000001064">
    <property type="component" value="Unassembled WGS sequence"/>
</dbReference>
<dbReference type="InParanoid" id="F0ZI01"/>
<feature type="region of interest" description="Disordered" evidence="1">
    <location>
        <begin position="22"/>
        <end position="52"/>
    </location>
</feature>
<keyword evidence="3" id="KW-1185">Reference proteome</keyword>
<feature type="compositionally biased region" description="Low complexity" evidence="1">
    <location>
        <begin position="22"/>
        <end position="39"/>
    </location>
</feature>
<reference evidence="3" key="1">
    <citation type="journal article" date="2011" name="Genome Biol.">
        <title>Comparative genomics of the social amoebae Dictyostelium discoideum and Dictyostelium purpureum.</title>
        <authorList>
            <consortium name="US DOE Joint Genome Institute (JGI-PGF)"/>
            <person name="Sucgang R."/>
            <person name="Kuo A."/>
            <person name="Tian X."/>
            <person name="Salerno W."/>
            <person name="Parikh A."/>
            <person name="Feasley C.L."/>
            <person name="Dalin E."/>
            <person name="Tu H."/>
            <person name="Huang E."/>
            <person name="Barry K."/>
            <person name="Lindquist E."/>
            <person name="Shapiro H."/>
            <person name="Bruce D."/>
            <person name="Schmutz J."/>
            <person name="Salamov A."/>
            <person name="Fey P."/>
            <person name="Gaudet P."/>
            <person name="Anjard C."/>
            <person name="Babu M.M."/>
            <person name="Basu S."/>
            <person name="Bushmanova Y."/>
            <person name="van der Wel H."/>
            <person name="Katoh-Kurasawa M."/>
            <person name="Dinh C."/>
            <person name="Coutinho P.M."/>
            <person name="Saito T."/>
            <person name="Elias M."/>
            <person name="Schaap P."/>
            <person name="Kay R.R."/>
            <person name="Henrissat B."/>
            <person name="Eichinger L."/>
            <person name="Rivero F."/>
            <person name="Putnam N.H."/>
            <person name="West C.M."/>
            <person name="Loomis W.F."/>
            <person name="Chisholm R.L."/>
            <person name="Shaulsky G."/>
            <person name="Strassmann J.E."/>
            <person name="Queller D.C."/>
            <person name="Kuspa A."/>
            <person name="Grigoriev I.V."/>
        </authorList>
    </citation>
    <scope>NUCLEOTIDE SEQUENCE [LARGE SCALE GENOMIC DNA]</scope>
    <source>
        <strain evidence="3">QSDP1</strain>
    </source>
</reference>
<gene>
    <name evidence="2" type="ORF">DICPUDRAFT_151104</name>
</gene>
<dbReference type="RefSeq" id="XP_003287041.1">
    <property type="nucleotide sequence ID" value="XM_003286993.1"/>
</dbReference>
<organism evidence="2 3">
    <name type="scientific">Dictyostelium purpureum</name>
    <name type="common">Slime mold</name>
    <dbReference type="NCBI Taxonomy" id="5786"/>
    <lineage>
        <taxon>Eukaryota</taxon>
        <taxon>Amoebozoa</taxon>
        <taxon>Evosea</taxon>
        <taxon>Eumycetozoa</taxon>
        <taxon>Dictyostelia</taxon>
        <taxon>Dictyosteliales</taxon>
        <taxon>Dictyosteliaceae</taxon>
        <taxon>Dictyostelium</taxon>
    </lineage>
</organism>
<dbReference type="KEGG" id="dpp:DICPUDRAFT_151104"/>
<evidence type="ECO:0000313" key="2">
    <source>
        <dbReference type="EMBL" id="EGC36408.1"/>
    </source>
</evidence>
<proteinExistence type="predicted"/>
<name>F0ZI01_DICPU</name>
<dbReference type="EMBL" id="GL871027">
    <property type="protein sequence ID" value="EGC36408.1"/>
    <property type="molecule type" value="Genomic_DNA"/>
</dbReference>
<feature type="compositionally biased region" description="Polar residues" evidence="1">
    <location>
        <begin position="40"/>
        <end position="52"/>
    </location>
</feature>
<dbReference type="VEuPathDB" id="AmoebaDB:DICPUDRAFT_151104"/>